<dbReference type="OrthoDB" id="3238883at2"/>
<dbReference type="Proteomes" id="UP000272503">
    <property type="component" value="Unassembled WGS sequence"/>
</dbReference>
<accession>A0A3L6ZW99</accession>
<keyword evidence="4" id="KW-1185">Reference proteome</keyword>
<feature type="domain" description="Peptidoglycan binding-like" evidence="2">
    <location>
        <begin position="121"/>
        <end position="168"/>
    </location>
</feature>
<dbReference type="SUPFAM" id="SSF47090">
    <property type="entry name" value="PGBD-like"/>
    <property type="match status" value="1"/>
</dbReference>
<gene>
    <name evidence="3" type="ORF">D9V32_15965</name>
</gene>
<feature type="transmembrane region" description="Helical" evidence="1">
    <location>
        <begin position="7"/>
        <end position="27"/>
    </location>
</feature>
<name>A0A3L6ZW99_9MICO</name>
<dbReference type="Pfam" id="PF01471">
    <property type="entry name" value="PG_binding_1"/>
    <property type="match status" value="1"/>
</dbReference>
<protein>
    <recommendedName>
        <fullName evidence="2">Peptidoglycan binding-like domain-containing protein</fullName>
    </recommendedName>
</protein>
<dbReference type="InterPro" id="IPR036366">
    <property type="entry name" value="PGBDSf"/>
</dbReference>
<dbReference type="EMBL" id="RCUX01000021">
    <property type="protein sequence ID" value="RLP71851.1"/>
    <property type="molecule type" value="Genomic_DNA"/>
</dbReference>
<dbReference type="InterPro" id="IPR036365">
    <property type="entry name" value="PGBD-like_sf"/>
</dbReference>
<keyword evidence="1" id="KW-1133">Transmembrane helix</keyword>
<keyword evidence="1" id="KW-0812">Transmembrane</keyword>
<proteinExistence type="predicted"/>
<dbReference type="AlphaFoldDB" id="A0A3L6ZW99"/>
<keyword evidence="1" id="KW-0472">Membrane</keyword>
<dbReference type="Gene3D" id="1.10.101.10">
    <property type="entry name" value="PGBD-like superfamily/PGBD"/>
    <property type="match status" value="1"/>
</dbReference>
<evidence type="ECO:0000313" key="4">
    <source>
        <dbReference type="Proteomes" id="UP000272503"/>
    </source>
</evidence>
<reference evidence="3 4" key="1">
    <citation type="submission" date="2018-10" db="EMBL/GenBank/DDBJ databases">
        <authorList>
            <person name="Li J."/>
        </authorList>
    </citation>
    <scope>NUCLEOTIDE SEQUENCE [LARGE SCALE GENOMIC DNA]</scope>
    <source>
        <strain evidence="3 4">IF 016277</strain>
    </source>
</reference>
<evidence type="ECO:0000256" key="1">
    <source>
        <dbReference type="SAM" id="Phobius"/>
    </source>
</evidence>
<dbReference type="RefSeq" id="WP_121649907.1">
    <property type="nucleotide sequence ID" value="NZ_RCUX01000021.1"/>
</dbReference>
<sequence>MSGRLRVGALIAVIALAVGALIGTLFLPPLLPVSTAPIAGPRAVPVTERSFDGLHSVAAVPEVSGEVRVPVNGAGGTITASSCAPGHQVTLGEHVLSIDGIPRIAIVTTVPLWRDLRLGLSGTDVSALQQALSDAGQGVAVDGTFGATTAAAVRAVQEASSTEKTGQVVLDRVQWIPAGIGPIASCEAGVGSIVTAGEALLTVGGALIGLSVPASPAELPEHAYSAAAGTSSVPLSAERRVTDPELLQAVSASPAFADWKKDPGRGVSLQVRLVDPIAAIGVPPAAVVLTDPTGGCVVAEDRTTVPVSVLASELGTVFVVAEKPITRVMLPASEVISACE</sequence>
<dbReference type="InterPro" id="IPR002477">
    <property type="entry name" value="Peptidoglycan-bd-like"/>
</dbReference>
<comment type="caution">
    <text evidence="3">The sequence shown here is derived from an EMBL/GenBank/DDBJ whole genome shotgun (WGS) entry which is preliminary data.</text>
</comment>
<evidence type="ECO:0000313" key="3">
    <source>
        <dbReference type="EMBL" id="RLP71851.1"/>
    </source>
</evidence>
<organism evidence="3 4">
    <name type="scientific">Mycetocola tolaasinivorans</name>
    <dbReference type="NCBI Taxonomy" id="76635"/>
    <lineage>
        <taxon>Bacteria</taxon>
        <taxon>Bacillati</taxon>
        <taxon>Actinomycetota</taxon>
        <taxon>Actinomycetes</taxon>
        <taxon>Micrococcales</taxon>
        <taxon>Microbacteriaceae</taxon>
        <taxon>Mycetocola</taxon>
    </lineage>
</organism>
<evidence type="ECO:0000259" key="2">
    <source>
        <dbReference type="Pfam" id="PF01471"/>
    </source>
</evidence>